<dbReference type="CDD" id="cd06261">
    <property type="entry name" value="TM_PBP2"/>
    <property type="match status" value="1"/>
</dbReference>
<dbReference type="PROSITE" id="PS50928">
    <property type="entry name" value="ABC_TM1"/>
    <property type="match status" value="1"/>
</dbReference>
<gene>
    <name evidence="9" type="ORF">SAMN06295920_102242</name>
</gene>
<dbReference type="Pfam" id="PF00528">
    <property type="entry name" value="BPD_transp_1"/>
    <property type="match status" value="1"/>
</dbReference>
<evidence type="ECO:0000256" key="7">
    <source>
        <dbReference type="RuleBase" id="RU363032"/>
    </source>
</evidence>
<dbReference type="InterPro" id="IPR000515">
    <property type="entry name" value="MetI-like"/>
</dbReference>
<keyword evidence="3" id="KW-1003">Cell membrane</keyword>
<keyword evidence="5 7" id="KW-1133">Transmembrane helix</keyword>
<dbReference type="RefSeq" id="WP_079647002.1">
    <property type="nucleotide sequence ID" value="NZ_FUYM01000002.1"/>
</dbReference>
<proteinExistence type="inferred from homology"/>
<dbReference type="PANTHER" id="PTHR30465:SF74">
    <property type="entry name" value="OLIGOPEPTIDE TRANSPORT SYSTEM PERMEASE PROTEIN OPPB"/>
    <property type="match status" value="1"/>
</dbReference>
<organism evidence="9 10">
    <name type="scientific">Rhizorhabdus histidinilytica</name>
    <dbReference type="NCBI Taxonomy" id="439228"/>
    <lineage>
        <taxon>Bacteria</taxon>
        <taxon>Pseudomonadati</taxon>
        <taxon>Pseudomonadota</taxon>
        <taxon>Alphaproteobacteria</taxon>
        <taxon>Sphingomonadales</taxon>
        <taxon>Sphingomonadaceae</taxon>
        <taxon>Rhizorhabdus</taxon>
    </lineage>
</organism>
<evidence type="ECO:0000313" key="10">
    <source>
        <dbReference type="Proteomes" id="UP000189818"/>
    </source>
</evidence>
<feature type="transmembrane region" description="Helical" evidence="7">
    <location>
        <begin position="276"/>
        <end position="300"/>
    </location>
</feature>
<feature type="domain" description="ABC transmembrane type-1" evidence="8">
    <location>
        <begin position="94"/>
        <end position="293"/>
    </location>
</feature>
<keyword evidence="4 7" id="KW-0812">Transmembrane</keyword>
<dbReference type="SUPFAM" id="SSF161098">
    <property type="entry name" value="MetI-like"/>
    <property type="match status" value="1"/>
</dbReference>
<comment type="subcellular location">
    <subcellularLocation>
        <location evidence="1 7">Cell membrane</location>
        <topology evidence="1 7">Multi-pass membrane protein</topology>
    </subcellularLocation>
</comment>
<dbReference type="Gene3D" id="1.10.3720.10">
    <property type="entry name" value="MetI-like"/>
    <property type="match status" value="1"/>
</dbReference>
<protein>
    <submittedName>
        <fullName evidence="9">Oligopeptide transport system permease protein</fullName>
    </submittedName>
</protein>
<dbReference type="GO" id="GO:0005886">
    <property type="term" value="C:plasma membrane"/>
    <property type="evidence" value="ECO:0007669"/>
    <property type="project" value="UniProtKB-SubCell"/>
</dbReference>
<dbReference type="OrthoDB" id="9807402at2"/>
<feature type="transmembrane region" description="Helical" evidence="7">
    <location>
        <begin position="96"/>
        <end position="119"/>
    </location>
</feature>
<evidence type="ECO:0000256" key="4">
    <source>
        <dbReference type="ARBA" id="ARBA00022692"/>
    </source>
</evidence>
<dbReference type="InterPro" id="IPR035906">
    <property type="entry name" value="MetI-like_sf"/>
</dbReference>
<evidence type="ECO:0000256" key="2">
    <source>
        <dbReference type="ARBA" id="ARBA00022448"/>
    </source>
</evidence>
<sequence>MIDLIRRRLLTALPTLAAVVVLSFVLMRVAPGGPFDGERPLDPQTRAALMAAYGLDRPLPEQVGRYVWRLLHGDFGPSLVYRDFSVTDLIARGLPISLTLGGLALLLALLLGLVTGMAAAARPGTRTDRGLMLGATLLTALPSFVVGPLLALAFGLWAGWLPVSGWGDGYPPHMILPVIALALPATGAIAKLARAGLAEVLAQDHVRMARARGLSRSRILIVHALRPALVPVASYLGPAAAGLLTGAVVIETVFALPGLGRYFVQGALNRDYPLVLGVVTLYAALIILFNLLADLAYGWLDPRARR</sequence>
<dbReference type="AlphaFoldDB" id="A0A1T5AVN9"/>
<evidence type="ECO:0000256" key="6">
    <source>
        <dbReference type="ARBA" id="ARBA00023136"/>
    </source>
</evidence>
<reference evidence="10" key="1">
    <citation type="submission" date="2017-02" db="EMBL/GenBank/DDBJ databases">
        <authorList>
            <person name="Varghese N."/>
            <person name="Submissions S."/>
        </authorList>
    </citation>
    <scope>NUCLEOTIDE SEQUENCE [LARGE SCALE GENOMIC DNA]</scope>
    <source>
        <strain evidence="10">UM2</strain>
    </source>
</reference>
<evidence type="ECO:0000256" key="1">
    <source>
        <dbReference type="ARBA" id="ARBA00004651"/>
    </source>
</evidence>
<evidence type="ECO:0000256" key="3">
    <source>
        <dbReference type="ARBA" id="ARBA00022475"/>
    </source>
</evidence>
<keyword evidence="10" id="KW-1185">Reference proteome</keyword>
<comment type="similarity">
    <text evidence="7">Belongs to the binding-protein-dependent transport system permease family.</text>
</comment>
<feature type="transmembrane region" description="Helical" evidence="7">
    <location>
        <begin position="131"/>
        <end position="154"/>
    </location>
</feature>
<evidence type="ECO:0000259" key="8">
    <source>
        <dbReference type="PROSITE" id="PS50928"/>
    </source>
</evidence>
<dbReference type="PANTHER" id="PTHR30465">
    <property type="entry name" value="INNER MEMBRANE ABC TRANSPORTER"/>
    <property type="match status" value="1"/>
</dbReference>
<keyword evidence="2 7" id="KW-0813">Transport</keyword>
<keyword evidence="6 7" id="KW-0472">Membrane</keyword>
<feature type="transmembrane region" description="Helical" evidence="7">
    <location>
        <begin position="174"/>
        <end position="197"/>
    </location>
</feature>
<dbReference type="GO" id="GO:0055085">
    <property type="term" value="P:transmembrane transport"/>
    <property type="evidence" value="ECO:0007669"/>
    <property type="project" value="InterPro"/>
</dbReference>
<evidence type="ECO:0000256" key="5">
    <source>
        <dbReference type="ARBA" id="ARBA00022989"/>
    </source>
</evidence>
<dbReference type="EMBL" id="FUYM01000002">
    <property type="protein sequence ID" value="SKB38643.1"/>
    <property type="molecule type" value="Genomic_DNA"/>
</dbReference>
<dbReference type="STRING" id="439228.SAMN06295920_102242"/>
<name>A0A1T5AVN9_9SPHN</name>
<accession>A0A1T5AVN9</accession>
<evidence type="ECO:0000313" key="9">
    <source>
        <dbReference type="EMBL" id="SKB38643.1"/>
    </source>
</evidence>
<dbReference type="Proteomes" id="UP000189818">
    <property type="component" value="Unassembled WGS sequence"/>
</dbReference>